<dbReference type="Proteomes" id="UP000027581">
    <property type="component" value="Unassembled WGS sequence"/>
</dbReference>
<gene>
    <name evidence="3" type="primary">RIF</name>
    <name evidence="3" type="ORF">PRCDC_0006400</name>
</gene>
<keyword evidence="2" id="KW-0732">Signal</keyword>
<dbReference type="VEuPathDB" id="PlasmoDB:PRG01_1301000"/>
<keyword evidence="1" id="KW-1133">Transmembrane helix</keyword>
<reference evidence="3" key="1">
    <citation type="submission" date="2014-01" db="EMBL/GenBank/DDBJ databases">
        <authorList>
            <person name="Aslett M."/>
        </authorList>
    </citation>
    <scope>NUCLEOTIDE SEQUENCE</scope>
    <source>
        <strain evidence="3">CDC</strain>
    </source>
</reference>
<dbReference type="PhylomeDB" id="A0A060RML8"/>
<dbReference type="Pfam" id="PF02009">
    <property type="entry name" value="RIFIN"/>
    <property type="match status" value="1"/>
</dbReference>
<evidence type="ECO:0000256" key="2">
    <source>
        <dbReference type="SAM" id="SignalP"/>
    </source>
</evidence>
<dbReference type="EMBL" id="HG810720">
    <property type="protein sequence ID" value="CDO62026.1"/>
    <property type="molecule type" value="Genomic_DNA"/>
</dbReference>
<organism evidence="3 4">
    <name type="scientific">Plasmodium reichenowi</name>
    <dbReference type="NCBI Taxonomy" id="5854"/>
    <lineage>
        <taxon>Eukaryota</taxon>
        <taxon>Sar</taxon>
        <taxon>Alveolata</taxon>
        <taxon>Apicomplexa</taxon>
        <taxon>Aconoidasida</taxon>
        <taxon>Haemosporida</taxon>
        <taxon>Plasmodiidae</taxon>
        <taxon>Plasmodium</taxon>
        <taxon>Plasmodium (Laverania)</taxon>
    </lineage>
</organism>
<dbReference type="NCBIfam" id="TIGR01477">
    <property type="entry name" value="RIFIN"/>
    <property type="match status" value="1"/>
</dbReference>
<name>A0A060RML8_PLARE</name>
<protein>
    <submittedName>
        <fullName evidence="3">Rifin</fullName>
    </submittedName>
</protein>
<dbReference type="AlphaFoldDB" id="A0A060RML8"/>
<sequence>MKLHYSKILLFALLLNILLKSLSNVYNKNKPYIKPHYTPITTSRVLSECDTRSSIYDKDADMKSVKRHFDQQTSQRFEEYDERMQEKRQKRKEERDKNIEKIIEKDKMDKSLAEKIEKGCLSCGCGLGGVAASVGLFGGFGTYGWKISATTAAIQAAKQAGIQAGIEEAIVKIKGLSIIRSSSLVEILPNFINESNYNTIPGLVDAVTAAINSTKNSCPNYGGPMDQACNAIKTNSTYFFRPIAEAGQKATAATTESVETTKLGEVASTSTYSYSAIGYAVLAILIIILVMIIIYLILRYRRKKKMKKKDQYTKLLNQ</sequence>
<proteinExistence type="predicted"/>
<evidence type="ECO:0000313" key="4">
    <source>
        <dbReference type="Proteomes" id="UP000027581"/>
    </source>
</evidence>
<feature type="chain" id="PRO_5001586624" evidence="2">
    <location>
        <begin position="24"/>
        <end position="318"/>
    </location>
</feature>
<reference evidence="3" key="2">
    <citation type="submission" date="2014-05" db="EMBL/GenBank/DDBJ databases">
        <title>The genome sequences of chimpanzee malaria parasites reveal the path to human adaptation.</title>
        <authorList>
            <person name="Otto T.D."/>
            <person name="Rayner J.C."/>
            <person name="Boehme U."/>
            <person name="Pain A."/>
            <person name="Spottiswoode N."/>
            <person name="Sanders M."/>
            <person name="Quail M."/>
            <person name="Ollomo B."/>
            <person name="Renaud F."/>
            <person name="Thomas A.W."/>
            <person name="Prugnolle F."/>
            <person name="Conway D.J."/>
            <person name="Newbold C."/>
            <person name="Berriman M."/>
        </authorList>
    </citation>
    <scope>NUCLEOTIDE SEQUENCE [LARGE SCALE GENOMIC DNA]</scope>
    <source>
        <strain evidence="3">CDC</strain>
    </source>
</reference>
<evidence type="ECO:0000313" key="3">
    <source>
        <dbReference type="EMBL" id="CDO62026.1"/>
    </source>
</evidence>
<dbReference type="VEuPathDB" id="PlasmoDB:PRCDC_0006400"/>
<accession>A0A060RML8</accession>
<dbReference type="InterPro" id="IPR006373">
    <property type="entry name" value="VSA_Rifin"/>
</dbReference>
<feature type="signal peptide" evidence="2">
    <location>
        <begin position="1"/>
        <end position="23"/>
    </location>
</feature>
<feature type="transmembrane region" description="Helical" evidence="1">
    <location>
        <begin position="276"/>
        <end position="298"/>
    </location>
</feature>
<keyword evidence="4" id="KW-1185">Reference proteome</keyword>
<evidence type="ECO:0000256" key="1">
    <source>
        <dbReference type="SAM" id="Phobius"/>
    </source>
</evidence>
<keyword evidence="1" id="KW-0812">Transmembrane</keyword>
<keyword evidence="1" id="KW-0472">Membrane</keyword>